<dbReference type="Gene3D" id="1.25.40.710">
    <property type="match status" value="1"/>
</dbReference>
<keyword evidence="4" id="KW-0031">Aminopeptidase</keyword>
<evidence type="ECO:0000259" key="10">
    <source>
        <dbReference type="Pfam" id="PF00082"/>
    </source>
</evidence>
<dbReference type="InterPro" id="IPR036852">
    <property type="entry name" value="Peptidase_S8/S53_dom_sf"/>
</dbReference>
<dbReference type="Gene3D" id="2.60.40.3170">
    <property type="match status" value="1"/>
</dbReference>
<dbReference type="GO" id="GO:0004252">
    <property type="term" value="F:serine-type endopeptidase activity"/>
    <property type="evidence" value="ECO:0007669"/>
    <property type="project" value="UniProtKB-UniRule"/>
</dbReference>
<dbReference type="InterPro" id="IPR048384">
    <property type="entry name" value="TPPII_GBD"/>
</dbReference>
<dbReference type="PANTHER" id="PTHR43806">
    <property type="entry name" value="PEPTIDASE S8"/>
    <property type="match status" value="1"/>
</dbReference>
<evidence type="ECO:0000256" key="5">
    <source>
        <dbReference type="ARBA" id="ARBA00022670"/>
    </source>
</evidence>
<feature type="active site" description="Charge relay system" evidence="8">
    <location>
        <position position="276"/>
    </location>
</feature>
<feature type="domain" description="Tripeptidyl-peptidase II first Ig-like" evidence="12">
    <location>
        <begin position="549"/>
        <end position="655"/>
    </location>
</feature>
<comment type="similarity">
    <text evidence="2 8">Belongs to the peptidase S8 family.</text>
</comment>
<dbReference type="Pfam" id="PF21223">
    <property type="entry name" value="TPPII_Ig-like-1"/>
    <property type="match status" value="1"/>
</dbReference>
<comment type="catalytic activity">
    <reaction evidence="1">
        <text>Release of an N-terminal tripeptide from a polypeptide.</text>
        <dbReference type="EC" id="3.4.14.10"/>
    </reaction>
</comment>
<dbReference type="PROSITE" id="PS00138">
    <property type="entry name" value="SUBTILASE_SER"/>
    <property type="match status" value="1"/>
</dbReference>
<dbReference type="Pfam" id="PF00082">
    <property type="entry name" value="Peptidase_S8"/>
    <property type="match status" value="1"/>
</dbReference>
<dbReference type="SUPFAM" id="SSF52743">
    <property type="entry name" value="Subtilisin-like"/>
    <property type="match status" value="1"/>
</dbReference>
<evidence type="ECO:0000259" key="11">
    <source>
        <dbReference type="Pfam" id="PF12580"/>
    </source>
</evidence>
<evidence type="ECO:0000256" key="3">
    <source>
        <dbReference type="ARBA" id="ARBA00012462"/>
    </source>
</evidence>
<evidence type="ECO:0000256" key="8">
    <source>
        <dbReference type="PROSITE-ProRule" id="PRU01240"/>
    </source>
</evidence>
<feature type="active site" description="Charge relay system" evidence="8">
    <location>
        <position position="45"/>
    </location>
</feature>
<dbReference type="InterPro" id="IPR015500">
    <property type="entry name" value="Peptidase_S8_subtilisin-rel"/>
</dbReference>
<proteinExistence type="inferred from homology"/>
<evidence type="ECO:0000313" key="15">
    <source>
        <dbReference type="Proteomes" id="UP000070544"/>
    </source>
</evidence>
<dbReference type="GO" id="GO:0004177">
    <property type="term" value="F:aminopeptidase activity"/>
    <property type="evidence" value="ECO:0007669"/>
    <property type="project" value="UniProtKB-KW"/>
</dbReference>
<dbReference type="Proteomes" id="UP000070544">
    <property type="component" value="Unassembled WGS sequence"/>
</dbReference>
<dbReference type="GO" id="GO:0008240">
    <property type="term" value="F:tripeptidyl-peptidase activity"/>
    <property type="evidence" value="ECO:0007669"/>
    <property type="project" value="UniProtKB-EC"/>
</dbReference>
<dbReference type="InterPro" id="IPR046940">
    <property type="entry name" value="TPPII_Ig-like_sf"/>
</dbReference>
<dbReference type="InterPro" id="IPR023828">
    <property type="entry name" value="Peptidase_S8_Ser-AS"/>
</dbReference>
<evidence type="ECO:0000259" key="12">
    <source>
        <dbReference type="Pfam" id="PF21223"/>
    </source>
</evidence>
<dbReference type="EMBL" id="KQ965772">
    <property type="protein sequence ID" value="KXS13983.1"/>
    <property type="molecule type" value="Genomic_DNA"/>
</dbReference>
<dbReference type="InterPro" id="IPR050131">
    <property type="entry name" value="Peptidase_S8_subtilisin-like"/>
</dbReference>
<feature type="region of interest" description="Disordered" evidence="9">
    <location>
        <begin position="1042"/>
        <end position="1067"/>
    </location>
</feature>
<feature type="domain" description="Tripeptidyl-peptidase II galactose-binding" evidence="13">
    <location>
        <begin position="674"/>
        <end position="770"/>
    </location>
</feature>
<protein>
    <recommendedName>
        <fullName evidence="3">tripeptidyl-peptidase II</fullName>
        <ecNumber evidence="3">3.4.14.10</ecNumber>
    </recommendedName>
</protein>
<dbReference type="STRING" id="1344416.A0A139AC35"/>
<dbReference type="OMA" id="SLRDFQC"/>
<accession>A0A139AC35</accession>
<gene>
    <name evidence="14" type="ORF">M427DRAFT_57985</name>
</gene>
<evidence type="ECO:0000256" key="4">
    <source>
        <dbReference type="ARBA" id="ARBA00022438"/>
    </source>
</evidence>
<feature type="active site" description="Charge relay system" evidence="8">
    <location>
        <position position="465"/>
    </location>
</feature>
<feature type="compositionally biased region" description="Basic and acidic residues" evidence="9">
    <location>
        <begin position="1046"/>
        <end position="1065"/>
    </location>
</feature>
<organism evidence="14 15">
    <name type="scientific">Gonapodya prolifera (strain JEL478)</name>
    <name type="common">Monoblepharis prolifera</name>
    <dbReference type="NCBI Taxonomy" id="1344416"/>
    <lineage>
        <taxon>Eukaryota</taxon>
        <taxon>Fungi</taxon>
        <taxon>Fungi incertae sedis</taxon>
        <taxon>Chytridiomycota</taxon>
        <taxon>Chytridiomycota incertae sedis</taxon>
        <taxon>Monoblepharidomycetes</taxon>
        <taxon>Monoblepharidales</taxon>
        <taxon>Gonapodyaceae</taxon>
        <taxon>Gonapodya</taxon>
    </lineage>
</organism>
<dbReference type="Gene3D" id="3.40.50.200">
    <property type="entry name" value="Peptidase S8/S53 domain"/>
    <property type="match status" value="2"/>
</dbReference>
<name>A0A139AC35_GONPJ</name>
<keyword evidence="15" id="KW-1185">Reference proteome</keyword>
<dbReference type="PANTHER" id="PTHR43806:SF14">
    <property type="entry name" value="TRIPEPTIDYL-PEPTIDASE 2"/>
    <property type="match status" value="1"/>
</dbReference>
<evidence type="ECO:0000313" key="14">
    <source>
        <dbReference type="EMBL" id="KXS13983.1"/>
    </source>
</evidence>
<dbReference type="InterPro" id="IPR000209">
    <property type="entry name" value="Peptidase_S8/S53_dom"/>
</dbReference>
<evidence type="ECO:0000256" key="2">
    <source>
        <dbReference type="ARBA" id="ARBA00011073"/>
    </source>
</evidence>
<dbReference type="InterPro" id="IPR046939">
    <property type="entry name" value="TPPII_C_sf"/>
</dbReference>
<evidence type="ECO:0000259" key="13">
    <source>
        <dbReference type="Pfam" id="PF21316"/>
    </source>
</evidence>
<dbReference type="InterPro" id="IPR048383">
    <property type="entry name" value="TPPII_Ig-like-1"/>
</dbReference>
<evidence type="ECO:0000256" key="6">
    <source>
        <dbReference type="ARBA" id="ARBA00022801"/>
    </source>
</evidence>
<dbReference type="PROSITE" id="PS51892">
    <property type="entry name" value="SUBTILASE"/>
    <property type="match status" value="1"/>
</dbReference>
<dbReference type="PRINTS" id="PR00723">
    <property type="entry name" value="SUBTILISIN"/>
</dbReference>
<keyword evidence="7 8" id="KW-0720">Serine protease</keyword>
<reference evidence="14 15" key="1">
    <citation type="journal article" date="2015" name="Genome Biol. Evol.">
        <title>Phylogenomic analyses indicate that early fungi evolved digesting cell walls of algal ancestors of land plants.</title>
        <authorList>
            <person name="Chang Y."/>
            <person name="Wang S."/>
            <person name="Sekimoto S."/>
            <person name="Aerts A.L."/>
            <person name="Choi C."/>
            <person name="Clum A."/>
            <person name="LaButti K.M."/>
            <person name="Lindquist E.A."/>
            <person name="Yee Ngan C."/>
            <person name="Ohm R.A."/>
            <person name="Salamov A.A."/>
            <person name="Grigoriev I.V."/>
            <person name="Spatafora J.W."/>
            <person name="Berbee M.L."/>
        </authorList>
    </citation>
    <scope>NUCLEOTIDE SEQUENCE [LARGE SCALE GENOMIC DNA]</scope>
    <source>
        <strain evidence="14 15">JEL478</strain>
    </source>
</reference>
<dbReference type="Pfam" id="PF12580">
    <property type="entry name" value="TPPII"/>
    <property type="match status" value="1"/>
</dbReference>
<sequence>MGDSKPAISTFPLDGLLPKEETQAAAFIQKNPTFDGRGTIIAILDTGVDPAAPGLTLTSHGNPKIIDVVDCSGSGDVVMRAPVTPAAGGPPTLVSTATSRKLLLDPSWVIDGATFRLGAKAASDLFPKPVLDRVQKARKRAWEVAQGNVLAAAVGDLDKFGNGGGAGTTADDDGGEEKDKWKQELKARVDVLKDMGKNYADPGDIYDVLLVTPPSGSPFVVVDTSLTGDLRKAIPLTDYAESRAWSKFGDFDLLTYSIKIFDGGDRVSIVTLAGSHGTHVASISSSHHAAVPTTSGVAPGSQLVSLKIGDTRLGSMETGLALSRAATYLAKTHPFGKVHVSNMSYGEGSSSVKGCFGDRVTEWVVNRAGGVFVSSAGNAGPGVGTVGAPGGMASGMIGVGAYVTSSLQSPSYSLIEPVPERPYTWSSRGPAFDGWQGVSVYAPGGAVAEVPRYSLAPTQLMNGTSMASPNAAGCVSLLISALLSSNMPYSPYTIRRALENTGKDIADPQGVTFVQVQRAWEWLVESRKRNGGGRWDVEYEVTFPELPLSPRGIYLRESISTGRILQTSCDVRPKFPNEENGDQERKLALEVQLELSTTAAWVQAPKNVLLNHGGKTFNIRVDPSGLAPGLHCAFVLAHDTSSPDLGPLFRVPITICKPHPPSVDNRYQWPAMNFGPGHVERLFVEPPQGANFAILTVKSVGRDTMARFTVQIIQVLPQTRYAKTEQEYTIALSSTSSDSPTDLQTVRMAFRVIPGVVMEICLAQFWSQAGASTVSVEVEFHGIQVTGSLAGSGNSAGSVGGSGLGASGLYLNGGDGFGSLEVFAPLRKESFAFGVSFDIIRRVYRPTEYHISPLASRDVLPNGSQASSLTLTYEFKLFDSTTVTPRLPFITNQLYESPFEGFLLLIYDSGKKVVGTQDIYPKSLKLDRGEYTIRCQIVAASTETLERHSSATLVLDCKMGKDLSLPVYPTAQDALIGGKSGYGSKVLQLGERRAIFWTAVDAPKETNPGDLLVGELKCYGGSASGNGVDKIDGGLGSVSYLVPPAKNKESENDNKSRAKDKRPDEATQLAEGIRDLEIGALKKLPDDKRSEVMTRLEAQFPDFLPLLQAKLDVYSTAALTRVAETCTELLEQCDKLIAVANGTAKSGQNELALYYAGKPDTSSASAKELKKEMEKRKDAVVFALLVKLKVYSELASQVKASVSESSGDANTKLKEAVNALDAAYAEYSKWASAGGTSDATPEKDENLLRIYVRRERLAGRFGNALKAINKFLSDPPVGELTRSGNTSTGTLAQVYTLRTEVLRDLGWDVWVEYDKSWRAIKWPAEFALIN</sequence>
<dbReference type="InterPro" id="IPR022229">
    <property type="entry name" value="TPPII_Ig-like-2"/>
</dbReference>
<dbReference type="OrthoDB" id="10256524at2759"/>
<dbReference type="EC" id="3.4.14.10" evidence="3"/>
<evidence type="ECO:0000256" key="9">
    <source>
        <dbReference type="SAM" id="MobiDB-lite"/>
    </source>
</evidence>
<dbReference type="GO" id="GO:0005829">
    <property type="term" value="C:cytosol"/>
    <property type="evidence" value="ECO:0007669"/>
    <property type="project" value="TreeGrafter"/>
</dbReference>
<evidence type="ECO:0000256" key="7">
    <source>
        <dbReference type="ARBA" id="ARBA00022825"/>
    </source>
</evidence>
<evidence type="ECO:0000256" key="1">
    <source>
        <dbReference type="ARBA" id="ARBA00001910"/>
    </source>
</evidence>
<dbReference type="GO" id="GO:0006508">
    <property type="term" value="P:proteolysis"/>
    <property type="evidence" value="ECO:0007669"/>
    <property type="project" value="UniProtKB-KW"/>
</dbReference>
<feature type="domain" description="Tripeptidyl peptidase II second Ig-like" evidence="11">
    <location>
        <begin position="825"/>
        <end position="1001"/>
    </location>
</feature>
<feature type="domain" description="Peptidase S8/S53" evidence="10">
    <location>
        <begin position="36"/>
        <end position="505"/>
    </location>
</feature>
<keyword evidence="5 8" id="KW-0645">Protease</keyword>
<keyword evidence="6 8" id="KW-0378">Hydrolase</keyword>
<dbReference type="Pfam" id="PF21316">
    <property type="entry name" value="TPPII_GBD"/>
    <property type="match status" value="1"/>
</dbReference>